<proteinExistence type="predicted"/>
<reference evidence="1" key="1">
    <citation type="submission" date="2015-12" db="EMBL/GenBank/DDBJ databases">
        <title>De novo transcriptome assembly of four potential Pierce s Disease insect vectors from Arizona vineyards.</title>
        <authorList>
            <person name="Tassone E.E."/>
        </authorList>
    </citation>
    <scope>NUCLEOTIDE SEQUENCE</scope>
</reference>
<dbReference type="AlphaFoldDB" id="A0A1B6C561"/>
<feature type="non-terminal residue" evidence="1">
    <location>
        <position position="1"/>
    </location>
</feature>
<protein>
    <submittedName>
        <fullName evidence="1">Uncharacterized protein</fullName>
    </submittedName>
</protein>
<organism evidence="1">
    <name type="scientific">Clastoptera arizonana</name>
    <name type="common">Arizona spittle bug</name>
    <dbReference type="NCBI Taxonomy" id="38151"/>
    <lineage>
        <taxon>Eukaryota</taxon>
        <taxon>Metazoa</taxon>
        <taxon>Ecdysozoa</taxon>
        <taxon>Arthropoda</taxon>
        <taxon>Hexapoda</taxon>
        <taxon>Insecta</taxon>
        <taxon>Pterygota</taxon>
        <taxon>Neoptera</taxon>
        <taxon>Paraneoptera</taxon>
        <taxon>Hemiptera</taxon>
        <taxon>Auchenorrhyncha</taxon>
        <taxon>Cercopoidea</taxon>
        <taxon>Clastopteridae</taxon>
        <taxon>Clastoptera</taxon>
    </lineage>
</organism>
<accession>A0A1B6C561</accession>
<gene>
    <name evidence="1" type="ORF">g.45425</name>
</gene>
<evidence type="ECO:0000313" key="1">
    <source>
        <dbReference type="EMBL" id="JAS08651.1"/>
    </source>
</evidence>
<sequence length="114" mass="13455">FFTINIKNFQFNMEAIICNRLCLCKSYRDAIKKYEPFMVGHICPKKYRSKKESLKKIVDFEANPDEACKWVPIDPAVTQPVLPLIWGAPMSTSYRTKTNSLLDKQHPCYYRNEW</sequence>
<name>A0A1B6C561_9HEMI</name>
<dbReference type="EMBL" id="GEDC01028647">
    <property type="protein sequence ID" value="JAS08651.1"/>
    <property type="molecule type" value="Transcribed_RNA"/>
</dbReference>